<name>A0ABY2Q9M9_9HYPH</name>
<feature type="compositionally biased region" description="Basic and acidic residues" evidence="1">
    <location>
        <begin position="107"/>
        <end position="118"/>
    </location>
</feature>
<evidence type="ECO:0000313" key="3">
    <source>
        <dbReference type="Proteomes" id="UP000306441"/>
    </source>
</evidence>
<proteinExistence type="predicted"/>
<comment type="caution">
    <text evidence="2">The sequence shown here is derived from an EMBL/GenBank/DDBJ whole genome shotgun (WGS) entry which is preliminary data.</text>
</comment>
<dbReference type="Proteomes" id="UP000306441">
    <property type="component" value="Unassembled WGS sequence"/>
</dbReference>
<feature type="compositionally biased region" description="Basic and acidic residues" evidence="1">
    <location>
        <begin position="62"/>
        <end position="92"/>
    </location>
</feature>
<accession>A0ABY2Q9M9</accession>
<dbReference type="EMBL" id="SSNY01000003">
    <property type="protein sequence ID" value="THF58210.1"/>
    <property type="molecule type" value="Genomic_DNA"/>
</dbReference>
<sequence length="118" mass="13374">MTTTSFMRRNSRPLRREAATHLYAVGQTVRLKGSFGTFPKTAEIYHITGTLPARGDSPQYRIRNDAERYERVTTQDSLEPVRESPDSEKTTLLERTFGHGQGAKTQQSRDPETETGKD</sequence>
<reference evidence="2 3" key="1">
    <citation type="submission" date="2019-04" db="EMBL/GenBank/DDBJ databases">
        <title>Mesorhizobium composti sp. nov., isolated from compost.</title>
        <authorList>
            <person name="Lin S.-Y."/>
            <person name="Hameed A."/>
            <person name="Hsieh Y.-T."/>
            <person name="Young C.-C."/>
        </authorList>
    </citation>
    <scope>NUCLEOTIDE SEQUENCE [LARGE SCALE GENOMIC DNA]</scope>
    <source>
        <strain evidence="2 3">CC-YTH430</strain>
    </source>
</reference>
<protein>
    <submittedName>
        <fullName evidence="2">Uncharacterized protein</fullName>
    </submittedName>
</protein>
<gene>
    <name evidence="2" type="ORF">E6C48_06235</name>
</gene>
<evidence type="ECO:0000313" key="2">
    <source>
        <dbReference type="EMBL" id="THF58210.1"/>
    </source>
</evidence>
<feature type="region of interest" description="Disordered" evidence="1">
    <location>
        <begin position="51"/>
        <end position="118"/>
    </location>
</feature>
<organism evidence="2 3">
    <name type="scientific">Ollibium composti</name>
    <dbReference type="NCBI Taxonomy" id="2675109"/>
    <lineage>
        <taxon>Bacteria</taxon>
        <taxon>Pseudomonadati</taxon>
        <taxon>Pseudomonadota</taxon>
        <taxon>Alphaproteobacteria</taxon>
        <taxon>Hyphomicrobiales</taxon>
        <taxon>Phyllobacteriaceae</taxon>
        <taxon>Ollibium</taxon>
    </lineage>
</organism>
<keyword evidence="3" id="KW-1185">Reference proteome</keyword>
<evidence type="ECO:0000256" key="1">
    <source>
        <dbReference type="SAM" id="MobiDB-lite"/>
    </source>
</evidence>